<protein>
    <submittedName>
        <fullName evidence="2">Uncharacterized protein</fullName>
    </submittedName>
</protein>
<feature type="region of interest" description="Disordered" evidence="1">
    <location>
        <begin position="130"/>
        <end position="178"/>
    </location>
</feature>
<sequence>MSDQQVLSSDATAPPAGPAVGIITSPSASVREGRQHDGRRRGRRSPVRRFFSGLVHGIARLLNSESSVEFSTPPPAYSAGPHPVLEDSHFNDPVLAELQHHSAVLEHELQHHSTMLEQIADLLSRRSSADAHADNVQVSSEVTHVRQPSPGDNSPHEGTSVGRTSQSANDSQSHSNLNTGHMTEALTTTGIPSASAPIDNSRATRQPLPPSSEATTSHTAAAGPDSASRSTVPMPARAQTPSEGTPMSQLPILRSRSPMPGDASLQQLHNLLNIGQGQASRQVEHPRNDQPAHDVRSPSLRNDMPLVPVDHNLPSSVSHPASQSSPDHSTIIGETQRGRAPGEAGRFVEGPATVTSPSTDEAEHTFMRVRHFLDDNGPYPGRTLTVDVRAKSQIGRHRGYLPFDEGLAELAQICVQHAPGWTRLRLDLRACIVKGGYRGRRDALLCVLEHVKQHLHHFLSVSLRGLEEMCMLHINDPATSTFPIYFSNLQHLSLKGRFQLWRLFVFPLGCIRQLDMLFPVHEADVERILSQCGSLEVLVVRDILTDSHKAIGASRMENVPRYPSIMHITATDVDVPFRFLACIPRTVKVRFGVKVKAYTEVEALFKDRDAWSFYTFSQ</sequence>
<reference evidence="2 3" key="1">
    <citation type="journal article" date="2019" name="New Phytol.">
        <title>Comparative genomics reveals unique wood-decay strategies and fruiting body development in the Schizophyllaceae.</title>
        <authorList>
            <person name="Almasi E."/>
            <person name="Sahu N."/>
            <person name="Krizsan K."/>
            <person name="Balint B."/>
            <person name="Kovacs G.M."/>
            <person name="Kiss B."/>
            <person name="Cseklye J."/>
            <person name="Drula E."/>
            <person name="Henrissat B."/>
            <person name="Nagy I."/>
            <person name="Chovatia M."/>
            <person name="Adam C."/>
            <person name="LaButti K."/>
            <person name="Lipzen A."/>
            <person name="Riley R."/>
            <person name="Grigoriev I.V."/>
            <person name="Nagy L.G."/>
        </authorList>
    </citation>
    <scope>NUCLEOTIDE SEQUENCE [LARGE SCALE GENOMIC DNA]</scope>
    <source>
        <strain evidence="2 3">NL-1724</strain>
    </source>
</reference>
<accession>A0A550D084</accession>
<keyword evidence="3" id="KW-1185">Reference proteome</keyword>
<feature type="compositionally biased region" description="Polar residues" evidence="1">
    <location>
        <begin position="1"/>
        <end position="11"/>
    </location>
</feature>
<proteinExistence type="predicted"/>
<evidence type="ECO:0000313" key="3">
    <source>
        <dbReference type="Proteomes" id="UP000320762"/>
    </source>
</evidence>
<dbReference type="EMBL" id="VDMD01000001">
    <property type="protein sequence ID" value="TRM70449.1"/>
    <property type="molecule type" value="Genomic_DNA"/>
</dbReference>
<comment type="caution">
    <text evidence="2">The sequence shown here is derived from an EMBL/GenBank/DDBJ whole genome shotgun (WGS) entry which is preliminary data.</text>
</comment>
<feature type="region of interest" description="Disordered" evidence="1">
    <location>
        <begin position="191"/>
        <end position="263"/>
    </location>
</feature>
<feature type="compositionally biased region" description="Low complexity" evidence="1">
    <location>
        <begin position="211"/>
        <end position="222"/>
    </location>
</feature>
<feature type="compositionally biased region" description="Basic and acidic residues" evidence="1">
    <location>
        <begin position="282"/>
        <end position="296"/>
    </location>
</feature>
<dbReference type="AlphaFoldDB" id="A0A550D084"/>
<evidence type="ECO:0000256" key="1">
    <source>
        <dbReference type="SAM" id="MobiDB-lite"/>
    </source>
</evidence>
<feature type="compositionally biased region" description="Polar residues" evidence="1">
    <location>
        <begin position="239"/>
        <end position="248"/>
    </location>
</feature>
<feature type="region of interest" description="Disordered" evidence="1">
    <location>
        <begin position="277"/>
        <end position="360"/>
    </location>
</feature>
<evidence type="ECO:0000313" key="2">
    <source>
        <dbReference type="EMBL" id="TRM70449.1"/>
    </source>
</evidence>
<gene>
    <name evidence="2" type="ORF">BD626DRAFT_625623</name>
</gene>
<dbReference type="Proteomes" id="UP000320762">
    <property type="component" value="Unassembled WGS sequence"/>
</dbReference>
<feature type="compositionally biased region" description="Polar residues" evidence="1">
    <location>
        <begin position="161"/>
        <end position="178"/>
    </location>
</feature>
<name>A0A550D084_9AGAR</name>
<feature type="compositionally biased region" description="Low complexity" evidence="1">
    <location>
        <begin position="314"/>
        <end position="326"/>
    </location>
</feature>
<feature type="region of interest" description="Disordered" evidence="1">
    <location>
        <begin position="1"/>
        <end position="45"/>
    </location>
</feature>
<organism evidence="2 3">
    <name type="scientific">Schizophyllum amplum</name>
    <dbReference type="NCBI Taxonomy" id="97359"/>
    <lineage>
        <taxon>Eukaryota</taxon>
        <taxon>Fungi</taxon>
        <taxon>Dikarya</taxon>
        <taxon>Basidiomycota</taxon>
        <taxon>Agaricomycotina</taxon>
        <taxon>Agaricomycetes</taxon>
        <taxon>Agaricomycetidae</taxon>
        <taxon>Agaricales</taxon>
        <taxon>Schizophyllaceae</taxon>
        <taxon>Schizophyllum</taxon>
    </lineage>
</organism>